<feature type="region of interest" description="Disordered" evidence="6">
    <location>
        <begin position="279"/>
        <end position="621"/>
    </location>
</feature>
<feature type="compositionally biased region" description="Low complexity" evidence="6">
    <location>
        <begin position="1409"/>
        <end position="1422"/>
    </location>
</feature>
<feature type="domain" description="Helicase C-terminal" evidence="8">
    <location>
        <begin position="1054"/>
        <end position="1209"/>
    </location>
</feature>
<evidence type="ECO:0000313" key="10">
    <source>
        <dbReference type="Proteomes" id="UP001342314"/>
    </source>
</evidence>
<feature type="compositionally biased region" description="Basic and acidic residues" evidence="6">
    <location>
        <begin position="533"/>
        <end position="556"/>
    </location>
</feature>
<dbReference type="Pfam" id="PF00176">
    <property type="entry name" value="SNF2-rel_dom"/>
    <property type="match status" value="1"/>
</dbReference>
<evidence type="ECO:0000256" key="1">
    <source>
        <dbReference type="ARBA" id="ARBA00004123"/>
    </source>
</evidence>
<dbReference type="SMART" id="SM00490">
    <property type="entry name" value="HELICc"/>
    <property type="match status" value="1"/>
</dbReference>
<feature type="compositionally biased region" description="Basic and acidic residues" evidence="6">
    <location>
        <begin position="566"/>
        <end position="578"/>
    </location>
</feature>
<evidence type="ECO:0000256" key="4">
    <source>
        <dbReference type="ARBA" id="ARBA00022840"/>
    </source>
</evidence>
<dbReference type="GO" id="GO:0016787">
    <property type="term" value="F:hydrolase activity"/>
    <property type="evidence" value="ECO:0007669"/>
    <property type="project" value="UniProtKB-KW"/>
</dbReference>
<comment type="subcellular location">
    <subcellularLocation>
        <location evidence="1">Nucleus</location>
    </subcellularLocation>
</comment>
<dbReference type="PANTHER" id="PTHR45629">
    <property type="entry name" value="SNF2/RAD54 FAMILY MEMBER"/>
    <property type="match status" value="1"/>
</dbReference>
<sequence length="1501" mass="167143">MAYGSVVQRTRTTTKTRTSTATSTSTSTDTTSRRKLIPSSSSSSSSSASSDDNIGRPRFSSSRRRLNADSDSSSAESDFDKQVKAEARRDARESRDKADRARIISERRAYKKRGEAIPPELKLPSKGKKGGGKDLKGATGRKSKDDEQAVLDLFRHTGKGKGKARASHSSGDERAPTSTARAFDRKAKRREVEARTGLRLINGYSDTDDDDGGADEVMHALRNDNGLSDDEEEVKKHLARRWVNKKNPSAMSARRKALELKYNPLVKLLNVQITVISTPDKPVDSDEERRAAANAHIVNLTDDESGPDTDWDTDGMGEFNGSIRPRPRPAAAQRKVKTDESSSPVVKREGDDEKKPRVLKLEMDEDVKPSVLRPPPPRFGGGARLSSPADVKPSIIELSDDEPEPSTQEEDPDAPLAPALAAALVPKPRLSLSPDDKPFASTSTVRNATLPAPAPMELDRYDEDSGAEPDTEPSDAEEDEKPIVAPSASEAPHFPAHSHSGSQTGSQRVKSEPVERRVKLEEVDDEGDEGEHEDAYVRGIKEAQVKRLREERRAKAQEAVVRSQRLRVEEERKKRNDGVAEDGAEDEDEQDEQDEEAELPMWETNKRQRVEARENWPQPVRKGRPKFQLLNAQQANTGPHSFDTFDGSRAQIPAPVNRFLRPYQREGAEFLFAQYRKGMGGVLGDDMGLGKTIQVIAFLSAVMGKQGLKKYDEGKRKDAINDRDEDDPLDRPSDIGPTCLIACPVAVVHNWEREFQTWGYFDVGIYAGNRQEKASVLRRFDLGYLDVLVAGIETVRDNVDELIKHDFTILVVDEAHRVKNPKSGTTIALNRFPTQLRYGLTGTAIQNRLSEFWCILNWAVPGRVGTRRQWEDLVSRPLKFAQQADATDEELALGRTRAMALVSSLLPNFWLRRTKDSVRLQLPKKTDNVVICPLTELQRDVYTRLLELEDVQIMLTADDPCPCGEVDEQGLPFRRGSCCEQKWTQLIFKYITLFQKVSNHLSLIYPDKEDKTHNPSKYAQDLEWVRAAFPDDWQERKPGLALYLDPELCGKWKILCELLEVWHAHGDKVLIFSMSLKIIGLLKSMMDTTRYRFLTLDGSTPQDDRMPLVDAFNDPESDVFCFLISTRAGGVGLNLTAANRVVIFDPNWNPAHDLQAMDRAYRHVVPFGQRREVNVYRLIGAGTLEELIYNRQQYKRAIANTSYDAHAERRMYTGVEGEGKAVQGELWGVKNIFQFRDSNSLTEHAIRRTNLEELEYALRHSSIFETDDGGKIPEFDEPNEEEVVAEVTGYSKKAGPTNTMSPEELAKHEKHLAEQAEIANILAGARTTVSDATLGGSSIEKAHAHAAIHGQQHQAKAIPGPSKVSTAVRDGKGKGKGKAAAAAKRKSAAALLTDEDDAPWDPLSRGRLSAAGGKKASSPSAPKKVKVEPGAHTGGLFASAGLDDDAEPEKVLLASGYDGTEGVQRFMRELEACRDKRHKKAMLEGVVERYKRNRMKEEMEE</sequence>
<dbReference type="Gene3D" id="3.40.50.300">
    <property type="entry name" value="P-loop containing nucleotide triphosphate hydrolases"/>
    <property type="match status" value="1"/>
</dbReference>
<evidence type="ECO:0000259" key="8">
    <source>
        <dbReference type="PROSITE" id="PS51194"/>
    </source>
</evidence>
<evidence type="ECO:0000256" key="5">
    <source>
        <dbReference type="ARBA" id="ARBA00023242"/>
    </source>
</evidence>
<dbReference type="Pfam" id="PF00271">
    <property type="entry name" value="Helicase_C"/>
    <property type="match status" value="1"/>
</dbReference>
<keyword evidence="10" id="KW-1185">Reference proteome</keyword>
<gene>
    <name evidence="9" type="ORF">Rhopal_006961-T1</name>
</gene>
<dbReference type="PROSITE" id="PS51192">
    <property type="entry name" value="HELICASE_ATP_BIND_1"/>
    <property type="match status" value="1"/>
</dbReference>
<dbReference type="PANTHER" id="PTHR45629:SF7">
    <property type="entry name" value="DNA EXCISION REPAIR PROTEIN ERCC-6-RELATED"/>
    <property type="match status" value="1"/>
</dbReference>
<protein>
    <submittedName>
        <fullName evidence="9">Uncharacterized protein</fullName>
    </submittedName>
</protein>
<feature type="region of interest" description="Disordered" evidence="6">
    <location>
        <begin position="1351"/>
        <end position="1381"/>
    </location>
</feature>
<feature type="compositionally biased region" description="Low complexity" evidence="6">
    <location>
        <begin position="9"/>
        <end position="30"/>
    </location>
</feature>
<feature type="compositionally biased region" description="Basic and acidic residues" evidence="6">
    <location>
        <begin position="182"/>
        <end position="192"/>
    </location>
</feature>
<feature type="compositionally biased region" description="Acidic residues" evidence="6">
    <location>
        <begin position="579"/>
        <end position="598"/>
    </location>
</feature>
<reference evidence="9 10" key="1">
    <citation type="submission" date="2021-12" db="EMBL/GenBank/DDBJ databases">
        <title>High titer production of polyol ester of fatty acids by Rhodotorula paludigena BS15 towards product separation-free biomass refinery.</title>
        <authorList>
            <person name="Mano J."/>
            <person name="Ono H."/>
            <person name="Tanaka T."/>
            <person name="Naito K."/>
            <person name="Sushida H."/>
            <person name="Ike M."/>
            <person name="Tokuyasu K."/>
            <person name="Kitaoka M."/>
        </authorList>
    </citation>
    <scope>NUCLEOTIDE SEQUENCE [LARGE SCALE GENOMIC DNA]</scope>
    <source>
        <strain evidence="9 10">BS15</strain>
    </source>
</reference>
<feature type="compositionally biased region" description="Basic and acidic residues" evidence="6">
    <location>
        <begin position="336"/>
        <end position="368"/>
    </location>
</feature>
<dbReference type="EMBL" id="BQKY01000015">
    <property type="protein sequence ID" value="GJN93902.1"/>
    <property type="molecule type" value="Genomic_DNA"/>
</dbReference>
<evidence type="ECO:0000256" key="3">
    <source>
        <dbReference type="ARBA" id="ARBA00022801"/>
    </source>
</evidence>
<feature type="compositionally biased region" description="Basic and acidic residues" evidence="6">
    <location>
        <begin position="509"/>
        <end position="521"/>
    </location>
</feature>
<feature type="compositionally biased region" description="Acidic residues" evidence="6">
    <location>
        <begin position="398"/>
        <end position="413"/>
    </location>
</feature>
<keyword evidence="5" id="KW-0539">Nucleus</keyword>
<comment type="caution">
    <text evidence="9">The sequence shown here is derived from an EMBL/GenBank/DDBJ whole genome shotgun (WGS) entry which is preliminary data.</text>
</comment>
<dbReference type="InterPro" id="IPR050496">
    <property type="entry name" value="SNF2_RAD54_helicase_repair"/>
</dbReference>
<dbReference type="InterPro" id="IPR038718">
    <property type="entry name" value="SNF2-like_sf"/>
</dbReference>
<feature type="domain" description="Helicase ATP-binding" evidence="7">
    <location>
        <begin position="672"/>
        <end position="862"/>
    </location>
</feature>
<feature type="compositionally biased region" description="Polar residues" evidence="6">
    <location>
        <begin position="499"/>
        <end position="508"/>
    </location>
</feature>
<feature type="compositionally biased region" description="Acidic residues" evidence="6">
    <location>
        <begin position="522"/>
        <end position="532"/>
    </location>
</feature>
<accession>A0AAV5GWP7</accession>
<feature type="compositionally biased region" description="Acidic residues" evidence="6">
    <location>
        <begin position="301"/>
        <end position="315"/>
    </location>
</feature>
<name>A0AAV5GWP7_9BASI</name>
<feature type="compositionally biased region" description="Basic and acidic residues" evidence="6">
    <location>
        <begin position="78"/>
        <end position="115"/>
    </location>
</feature>
<organism evidence="9 10">
    <name type="scientific">Rhodotorula paludigena</name>
    <dbReference type="NCBI Taxonomy" id="86838"/>
    <lineage>
        <taxon>Eukaryota</taxon>
        <taxon>Fungi</taxon>
        <taxon>Dikarya</taxon>
        <taxon>Basidiomycota</taxon>
        <taxon>Pucciniomycotina</taxon>
        <taxon>Microbotryomycetes</taxon>
        <taxon>Sporidiobolales</taxon>
        <taxon>Sporidiobolaceae</taxon>
        <taxon>Rhodotorula</taxon>
    </lineage>
</organism>
<dbReference type="GO" id="GO:0005634">
    <property type="term" value="C:nucleus"/>
    <property type="evidence" value="ECO:0007669"/>
    <property type="project" value="UniProtKB-SubCell"/>
</dbReference>
<feature type="compositionally biased region" description="Low complexity" evidence="6">
    <location>
        <begin position="414"/>
        <end position="424"/>
    </location>
</feature>
<feature type="region of interest" description="Disordered" evidence="6">
    <location>
        <begin position="1"/>
        <end position="192"/>
    </location>
</feature>
<dbReference type="SMART" id="SM00487">
    <property type="entry name" value="DEXDc"/>
    <property type="match status" value="1"/>
</dbReference>
<feature type="compositionally biased region" description="Basic and acidic residues" evidence="6">
    <location>
        <begin position="281"/>
        <end position="291"/>
    </location>
</feature>
<feature type="compositionally biased region" description="Low complexity" evidence="6">
    <location>
        <begin position="39"/>
        <end position="50"/>
    </location>
</feature>
<dbReference type="PROSITE" id="PS51194">
    <property type="entry name" value="HELICASE_CTER"/>
    <property type="match status" value="1"/>
</dbReference>
<dbReference type="InterPro" id="IPR000330">
    <property type="entry name" value="SNF2_N"/>
</dbReference>
<feature type="region of interest" description="Disordered" evidence="6">
    <location>
        <begin position="1396"/>
        <end position="1429"/>
    </location>
</feature>
<feature type="compositionally biased region" description="Basic and acidic residues" evidence="6">
    <location>
        <begin position="604"/>
        <end position="614"/>
    </location>
</feature>
<dbReference type="SUPFAM" id="SSF52540">
    <property type="entry name" value="P-loop containing nucleoside triphosphate hydrolases"/>
    <property type="match status" value="2"/>
</dbReference>
<feature type="compositionally biased region" description="Acidic residues" evidence="6">
    <location>
        <begin position="460"/>
        <end position="480"/>
    </location>
</feature>
<evidence type="ECO:0000256" key="6">
    <source>
        <dbReference type="SAM" id="MobiDB-lite"/>
    </source>
</evidence>
<dbReference type="GO" id="GO:0005524">
    <property type="term" value="F:ATP binding"/>
    <property type="evidence" value="ECO:0007669"/>
    <property type="project" value="InterPro"/>
</dbReference>
<dbReference type="Proteomes" id="UP001342314">
    <property type="component" value="Unassembled WGS sequence"/>
</dbReference>
<dbReference type="Gene3D" id="3.40.50.10810">
    <property type="entry name" value="Tandem AAA-ATPase domain"/>
    <property type="match status" value="1"/>
</dbReference>
<dbReference type="InterPro" id="IPR014001">
    <property type="entry name" value="Helicase_ATP-bd"/>
</dbReference>
<keyword evidence="3" id="KW-0378">Hydrolase</keyword>
<keyword evidence="4" id="KW-0067">ATP-binding</keyword>
<feature type="compositionally biased region" description="Basic residues" evidence="6">
    <location>
        <begin position="156"/>
        <end position="166"/>
    </location>
</feature>
<dbReference type="InterPro" id="IPR027417">
    <property type="entry name" value="P-loop_NTPase"/>
</dbReference>
<evidence type="ECO:0000313" key="9">
    <source>
        <dbReference type="EMBL" id="GJN93902.1"/>
    </source>
</evidence>
<evidence type="ECO:0000256" key="2">
    <source>
        <dbReference type="ARBA" id="ARBA00022741"/>
    </source>
</evidence>
<feature type="compositionally biased region" description="Basic and acidic residues" evidence="6">
    <location>
        <begin position="131"/>
        <end position="147"/>
    </location>
</feature>
<dbReference type="InterPro" id="IPR001650">
    <property type="entry name" value="Helicase_C-like"/>
</dbReference>
<proteinExistence type="predicted"/>
<keyword evidence="2" id="KW-0547">Nucleotide-binding</keyword>
<evidence type="ECO:0000259" key="7">
    <source>
        <dbReference type="PROSITE" id="PS51192"/>
    </source>
</evidence>
<dbReference type="FunFam" id="3.40.50.10810:FF:000019">
    <property type="entry name" value="DNA excision repair protein ERCC-6-like 2 isoform X1"/>
    <property type="match status" value="1"/>
</dbReference>
<dbReference type="CDD" id="cd18793">
    <property type="entry name" value="SF2_C_SNF"/>
    <property type="match status" value="1"/>
</dbReference>
<dbReference type="InterPro" id="IPR049730">
    <property type="entry name" value="SNF2/RAD54-like_C"/>
</dbReference>